<gene>
    <name evidence="1" type="ORF">A3E44_05810</name>
</gene>
<protein>
    <recommendedName>
        <fullName evidence="3">Peptidase family U32 C-terminal domain-containing protein</fullName>
    </recommendedName>
</protein>
<dbReference type="Proteomes" id="UP000178603">
    <property type="component" value="Unassembled WGS sequence"/>
</dbReference>
<dbReference type="InterPro" id="IPR009000">
    <property type="entry name" value="Transl_B-barrel_sf"/>
</dbReference>
<comment type="caution">
    <text evidence="1">The sequence shown here is derived from an EMBL/GenBank/DDBJ whole genome shotgun (WGS) entry which is preliminary data.</text>
</comment>
<name>A0A1F8AQZ6_9BACT</name>
<dbReference type="EMBL" id="MGGW01000020">
    <property type="protein sequence ID" value="OGM53939.1"/>
    <property type="molecule type" value="Genomic_DNA"/>
</dbReference>
<sequence length="85" mass="9522">MILLNFKVGNVTHYYDKIKVAVVELSGDLAVGEKVKFVRGGEDLFEQNLDQMQMEHKKITLGKKGEIVAIKTDKEVKAGAEVFKI</sequence>
<evidence type="ECO:0000313" key="1">
    <source>
        <dbReference type="EMBL" id="OGM53939.1"/>
    </source>
</evidence>
<evidence type="ECO:0000313" key="2">
    <source>
        <dbReference type="Proteomes" id="UP000178603"/>
    </source>
</evidence>
<reference evidence="1 2" key="1">
    <citation type="journal article" date="2016" name="Nat. Commun.">
        <title>Thousands of microbial genomes shed light on interconnected biogeochemical processes in an aquifer system.</title>
        <authorList>
            <person name="Anantharaman K."/>
            <person name="Brown C.T."/>
            <person name="Hug L.A."/>
            <person name="Sharon I."/>
            <person name="Castelle C.J."/>
            <person name="Probst A.J."/>
            <person name="Thomas B.C."/>
            <person name="Singh A."/>
            <person name="Wilkins M.J."/>
            <person name="Karaoz U."/>
            <person name="Brodie E.L."/>
            <person name="Williams K.H."/>
            <person name="Hubbard S.S."/>
            <person name="Banfield J.F."/>
        </authorList>
    </citation>
    <scope>NUCLEOTIDE SEQUENCE [LARGE SCALE GENOMIC DNA]</scope>
</reference>
<dbReference type="AlphaFoldDB" id="A0A1F8AQZ6"/>
<accession>A0A1F8AQZ6</accession>
<organism evidence="1 2">
    <name type="scientific">Candidatus Woesebacteria bacterium RIFCSPHIGHO2_12_FULL_41_24</name>
    <dbReference type="NCBI Taxonomy" id="1802510"/>
    <lineage>
        <taxon>Bacteria</taxon>
        <taxon>Candidatus Woeseibacteriota</taxon>
    </lineage>
</organism>
<dbReference type="SUPFAM" id="SSF50447">
    <property type="entry name" value="Translation proteins"/>
    <property type="match status" value="1"/>
</dbReference>
<proteinExistence type="predicted"/>
<evidence type="ECO:0008006" key="3">
    <source>
        <dbReference type="Google" id="ProtNLM"/>
    </source>
</evidence>